<gene>
    <name evidence="2" type="ORF">FL583_39070</name>
</gene>
<reference evidence="2 3" key="1">
    <citation type="submission" date="2019-07" db="EMBL/GenBank/DDBJ databases">
        <title>Cryptosporangium phraense sp. nov., isolated from plant litter.</title>
        <authorList>
            <person name="Suriyachadkun C."/>
        </authorList>
    </citation>
    <scope>NUCLEOTIDE SEQUENCE [LARGE SCALE GENOMIC DNA]</scope>
    <source>
        <strain evidence="2 3">A-T 5661</strain>
    </source>
</reference>
<feature type="domain" description="Aminoglycoside phosphotransferase" evidence="1">
    <location>
        <begin position="30"/>
        <end position="247"/>
    </location>
</feature>
<organism evidence="2 3">
    <name type="scientific">Cryptosporangium phraense</name>
    <dbReference type="NCBI Taxonomy" id="2593070"/>
    <lineage>
        <taxon>Bacteria</taxon>
        <taxon>Bacillati</taxon>
        <taxon>Actinomycetota</taxon>
        <taxon>Actinomycetes</taxon>
        <taxon>Cryptosporangiales</taxon>
        <taxon>Cryptosporangiaceae</taxon>
        <taxon>Cryptosporangium</taxon>
    </lineage>
</organism>
<dbReference type="InterPro" id="IPR002575">
    <property type="entry name" value="Aminoglycoside_PTrfase"/>
</dbReference>
<dbReference type="RefSeq" id="WP_142709967.1">
    <property type="nucleotide sequence ID" value="NZ_VIRS01000063.1"/>
</dbReference>
<proteinExistence type="predicted"/>
<dbReference type="SUPFAM" id="SSF56112">
    <property type="entry name" value="Protein kinase-like (PK-like)"/>
    <property type="match status" value="1"/>
</dbReference>
<dbReference type="InterPro" id="IPR051678">
    <property type="entry name" value="AGP_Transferase"/>
</dbReference>
<dbReference type="PANTHER" id="PTHR21310:SF42">
    <property type="entry name" value="BIFUNCTIONAL AAC_APH"/>
    <property type="match status" value="1"/>
</dbReference>
<dbReference type="EMBL" id="VIRS01000063">
    <property type="protein sequence ID" value="TQS39637.1"/>
    <property type="molecule type" value="Genomic_DNA"/>
</dbReference>
<dbReference type="Pfam" id="PF01636">
    <property type="entry name" value="APH"/>
    <property type="match status" value="1"/>
</dbReference>
<dbReference type="PANTHER" id="PTHR21310">
    <property type="entry name" value="AMINOGLYCOSIDE PHOSPHOTRANSFERASE-RELATED-RELATED"/>
    <property type="match status" value="1"/>
</dbReference>
<comment type="caution">
    <text evidence="2">The sequence shown here is derived from an EMBL/GenBank/DDBJ whole genome shotgun (WGS) entry which is preliminary data.</text>
</comment>
<accession>A0A545AE66</accession>
<sequence length="281" mass="30099">MHDGEFAIDAGLVADLVAEQFPAWGALPVVEVSGGTSNAMFRLGDDLVVRLPRTRRTSGDVVAEQRWLPQLIPLLPTPTPRIVAAGEPAAGYPLRWTVQTWIEGTAPHPDRLADPIGLAHDLANFVRAFRRIDLPDAPTAHRGGPLADQDNGDRRAIAQHGGEIADVWGAGLAGPDPDPTWVHGDLMPGNLLVGPDGRLRAVLDFAAVGLGDPACDLIVAWNLLPAPARDVFRDALDVDDATWARGRARALAIALIALPYYRHTHPSFAANAEHTIRASTE</sequence>
<evidence type="ECO:0000259" key="1">
    <source>
        <dbReference type="Pfam" id="PF01636"/>
    </source>
</evidence>
<dbReference type="InterPro" id="IPR011009">
    <property type="entry name" value="Kinase-like_dom_sf"/>
</dbReference>
<dbReference type="Gene3D" id="3.90.1200.10">
    <property type="match status" value="1"/>
</dbReference>
<evidence type="ECO:0000313" key="2">
    <source>
        <dbReference type="EMBL" id="TQS39637.1"/>
    </source>
</evidence>
<dbReference type="AlphaFoldDB" id="A0A545AE66"/>
<keyword evidence="2" id="KW-0808">Transferase</keyword>
<dbReference type="Proteomes" id="UP000317982">
    <property type="component" value="Unassembled WGS sequence"/>
</dbReference>
<dbReference type="Gene3D" id="3.30.200.20">
    <property type="entry name" value="Phosphorylase Kinase, domain 1"/>
    <property type="match status" value="1"/>
</dbReference>
<evidence type="ECO:0000313" key="3">
    <source>
        <dbReference type="Proteomes" id="UP000317982"/>
    </source>
</evidence>
<protein>
    <submittedName>
        <fullName evidence="2">Aminoglycoside phosphotransferase family protein</fullName>
    </submittedName>
</protein>
<keyword evidence="3" id="KW-1185">Reference proteome</keyword>
<name>A0A545AE66_9ACTN</name>
<dbReference type="OrthoDB" id="9797603at2"/>
<dbReference type="CDD" id="cd05155">
    <property type="entry name" value="APH_ChoK_like_1"/>
    <property type="match status" value="1"/>
</dbReference>
<dbReference type="GO" id="GO:0016740">
    <property type="term" value="F:transferase activity"/>
    <property type="evidence" value="ECO:0007669"/>
    <property type="project" value="UniProtKB-KW"/>
</dbReference>
<dbReference type="InParanoid" id="A0A545AE66"/>